<keyword evidence="2" id="KW-0805">Transcription regulation</keyword>
<feature type="region of interest" description="Disordered" evidence="6">
    <location>
        <begin position="160"/>
        <end position="321"/>
    </location>
</feature>
<evidence type="ECO:0000256" key="6">
    <source>
        <dbReference type="SAM" id="MobiDB-lite"/>
    </source>
</evidence>
<dbReference type="Gene3D" id="3.40.1810.10">
    <property type="entry name" value="Transcription factor, MADS-box"/>
    <property type="match status" value="1"/>
</dbReference>
<feature type="compositionally biased region" description="Polar residues" evidence="6">
    <location>
        <begin position="284"/>
        <end position="321"/>
    </location>
</feature>
<dbReference type="InterPro" id="IPR033897">
    <property type="entry name" value="SRF-like_MADS-box"/>
</dbReference>
<protein>
    <recommendedName>
        <fullName evidence="7">MADS-box domain-containing protein</fullName>
    </recommendedName>
</protein>
<dbReference type="PANTHER" id="PTHR11945">
    <property type="entry name" value="MADS BOX PROTEIN"/>
    <property type="match status" value="1"/>
</dbReference>
<sequence>MVKLKLIPKESTRKQTFKKRKGGFMKKLHELTTVCGVKACAVVVSKYDPQPEVWPSKEGVEEVVSKVMEVPLVERTKRMVDKKAYLLETIKKEEKKVMKMHDENRDSQMRDFMLNCLKGNIKEYDYDENSLRDFRAYMCRYLHGVNHRIQILTANGQSSSIPPLMDNGQPLSFPPLKENGQSSSMPPLRENGQSLSLPPFMENGQSSSFPPLMDKGKSLSFPPPLKEKGQSFSFHPLTENFSGQSLSFPPPLMEKGQSSSFHPLTENFSGQSLSFPPPLKDKGQSSSFHPLTENFSDQSSSFPPLIENNQSSFPPLRKNGQSSSFHPLTENFSNQSSTFPPLIENNQSSFPPLRKSGQFSSFPLLTENGQTSSFIPNVGVAEVVLHGVGDKAPLVDADLAASGRWVMLESMQTLLSWTATTTITTNHQPPTGPLATTGHMSSSPTVANTSVFDPNNTPFMDGNYYHYHQPPTGLLATTGHMSSSPTVANTDVFDPNINDYL</sequence>
<evidence type="ECO:0000313" key="8">
    <source>
        <dbReference type="EMBL" id="KFK44938.1"/>
    </source>
</evidence>
<dbReference type="InterPro" id="IPR002100">
    <property type="entry name" value="TF_MADSbox"/>
</dbReference>
<dbReference type="SMART" id="SM00432">
    <property type="entry name" value="MADS"/>
    <property type="match status" value="1"/>
</dbReference>
<dbReference type="GO" id="GO:0045944">
    <property type="term" value="P:positive regulation of transcription by RNA polymerase II"/>
    <property type="evidence" value="ECO:0007669"/>
    <property type="project" value="InterPro"/>
</dbReference>
<keyword evidence="3" id="KW-0238">DNA-binding</keyword>
<proteinExistence type="predicted"/>
<dbReference type="EMBL" id="CM002869">
    <property type="protein sequence ID" value="KFK44938.1"/>
    <property type="molecule type" value="Genomic_DNA"/>
</dbReference>
<dbReference type="FunFam" id="3.40.1810.10:FF:000024">
    <property type="entry name" value="Agamous-like MADS-box protein AGL80"/>
    <property type="match status" value="1"/>
</dbReference>
<dbReference type="eggNOG" id="KOG0014">
    <property type="taxonomic scope" value="Eukaryota"/>
</dbReference>
<evidence type="ECO:0000256" key="5">
    <source>
        <dbReference type="ARBA" id="ARBA00023242"/>
    </source>
</evidence>
<evidence type="ECO:0000256" key="1">
    <source>
        <dbReference type="ARBA" id="ARBA00004123"/>
    </source>
</evidence>
<dbReference type="AlphaFoldDB" id="A0A087HS36"/>
<evidence type="ECO:0000259" key="7">
    <source>
        <dbReference type="PROSITE" id="PS50066"/>
    </source>
</evidence>
<dbReference type="CDD" id="cd00266">
    <property type="entry name" value="MADS_SRF_like"/>
    <property type="match status" value="1"/>
</dbReference>
<accession>A0A087HS36</accession>
<dbReference type="Proteomes" id="UP000029120">
    <property type="component" value="Chromosome 1"/>
</dbReference>
<dbReference type="OrthoDB" id="1057335at2759"/>
<feature type="domain" description="MADS-box" evidence="7">
    <location>
        <begin position="1"/>
        <end position="45"/>
    </location>
</feature>
<reference evidence="9" key="1">
    <citation type="journal article" date="2015" name="Nat. Plants">
        <title>Genome expansion of Arabis alpina linked with retrotransposition and reduced symmetric DNA methylation.</title>
        <authorList>
            <person name="Willing E.M."/>
            <person name="Rawat V."/>
            <person name="Mandakova T."/>
            <person name="Maumus F."/>
            <person name="James G.V."/>
            <person name="Nordstroem K.J."/>
            <person name="Becker C."/>
            <person name="Warthmann N."/>
            <person name="Chica C."/>
            <person name="Szarzynska B."/>
            <person name="Zytnicki M."/>
            <person name="Albani M.C."/>
            <person name="Kiefer C."/>
            <person name="Bergonzi S."/>
            <person name="Castaings L."/>
            <person name="Mateos J.L."/>
            <person name="Berns M.C."/>
            <person name="Bujdoso N."/>
            <person name="Piofczyk T."/>
            <person name="de Lorenzo L."/>
            <person name="Barrero-Sicilia C."/>
            <person name="Mateos I."/>
            <person name="Piednoel M."/>
            <person name="Hagmann J."/>
            <person name="Chen-Min-Tao R."/>
            <person name="Iglesias-Fernandez R."/>
            <person name="Schuster S.C."/>
            <person name="Alonso-Blanco C."/>
            <person name="Roudier F."/>
            <person name="Carbonero P."/>
            <person name="Paz-Ares J."/>
            <person name="Davis S.J."/>
            <person name="Pecinka A."/>
            <person name="Quesneville H."/>
            <person name="Colot V."/>
            <person name="Lysak M.A."/>
            <person name="Weigel D."/>
            <person name="Coupland G."/>
            <person name="Schneeberger K."/>
        </authorList>
    </citation>
    <scope>NUCLEOTIDE SEQUENCE [LARGE SCALE GENOMIC DNA]</scope>
    <source>
        <strain evidence="9">cv. Pajares</strain>
    </source>
</reference>
<evidence type="ECO:0000256" key="2">
    <source>
        <dbReference type="ARBA" id="ARBA00023015"/>
    </source>
</evidence>
<keyword evidence="4" id="KW-0804">Transcription</keyword>
<keyword evidence="9" id="KW-1185">Reference proteome</keyword>
<dbReference type="Gramene" id="KFK44938">
    <property type="protein sequence ID" value="KFK44938"/>
    <property type="gene ID" value="AALP_AA1G322300"/>
</dbReference>
<comment type="subcellular location">
    <subcellularLocation>
        <location evidence="1">Nucleus</location>
    </subcellularLocation>
</comment>
<keyword evidence="5" id="KW-0539">Nucleus</keyword>
<name>A0A087HS36_ARAAL</name>
<evidence type="ECO:0000256" key="3">
    <source>
        <dbReference type="ARBA" id="ARBA00023125"/>
    </source>
</evidence>
<dbReference type="SMR" id="A0A087HS36"/>
<feature type="compositionally biased region" description="Polar residues" evidence="6">
    <location>
        <begin position="256"/>
        <end position="274"/>
    </location>
</feature>
<dbReference type="InterPro" id="IPR036879">
    <property type="entry name" value="TF_MADSbox_sf"/>
</dbReference>
<organism evidence="8 9">
    <name type="scientific">Arabis alpina</name>
    <name type="common">Alpine rock-cress</name>
    <dbReference type="NCBI Taxonomy" id="50452"/>
    <lineage>
        <taxon>Eukaryota</taxon>
        <taxon>Viridiplantae</taxon>
        <taxon>Streptophyta</taxon>
        <taxon>Embryophyta</taxon>
        <taxon>Tracheophyta</taxon>
        <taxon>Spermatophyta</taxon>
        <taxon>Magnoliopsida</taxon>
        <taxon>eudicotyledons</taxon>
        <taxon>Gunneridae</taxon>
        <taxon>Pentapetalae</taxon>
        <taxon>rosids</taxon>
        <taxon>malvids</taxon>
        <taxon>Brassicales</taxon>
        <taxon>Brassicaceae</taxon>
        <taxon>Arabideae</taxon>
        <taxon>Arabis</taxon>
    </lineage>
</organism>
<dbReference type="Pfam" id="PF00319">
    <property type="entry name" value="SRF-TF"/>
    <property type="match status" value="1"/>
</dbReference>
<dbReference type="PROSITE" id="PS50066">
    <property type="entry name" value="MADS_BOX_2"/>
    <property type="match status" value="1"/>
</dbReference>
<feature type="compositionally biased region" description="Polar residues" evidence="6">
    <location>
        <begin position="179"/>
        <end position="196"/>
    </location>
</feature>
<dbReference type="SUPFAM" id="SSF55455">
    <property type="entry name" value="SRF-like"/>
    <property type="match status" value="1"/>
</dbReference>
<dbReference type="GO" id="GO:0000978">
    <property type="term" value="F:RNA polymerase II cis-regulatory region sequence-specific DNA binding"/>
    <property type="evidence" value="ECO:0007669"/>
    <property type="project" value="TreeGrafter"/>
</dbReference>
<dbReference type="OMA" id="PNINDYL"/>
<evidence type="ECO:0000313" key="9">
    <source>
        <dbReference type="Proteomes" id="UP000029120"/>
    </source>
</evidence>
<dbReference type="GO" id="GO:0046983">
    <property type="term" value="F:protein dimerization activity"/>
    <property type="evidence" value="ECO:0007669"/>
    <property type="project" value="InterPro"/>
</dbReference>
<dbReference type="GO" id="GO:0000981">
    <property type="term" value="F:DNA-binding transcription factor activity, RNA polymerase II-specific"/>
    <property type="evidence" value="ECO:0007669"/>
    <property type="project" value="InterPro"/>
</dbReference>
<dbReference type="GO" id="GO:0005634">
    <property type="term" value="C:nucleus"/>
    <property type="evidence" value="ECO:0007669"/>
    <property type="project" value="UniProtKB-SubCell"/>
</dbReference>
<dbReference type="PANTHER" id="PTHR11945:SF788">
    <property type="entry name" value="AGAMOUS-LIKE-34-RELATED"/>
    <property type="match status" value="1"/>
</dbReference>
<evidence type="ECO:0000256" key="4">
    <source>
        <dbReference type="ARBA" id="ARBA00023163"/>
    </source>
</evidence>
<gene>
    <name evidence="8" type="ordered locus">AALP_Aa1g322300</name>
</gene>